<keyword evidence="7 8" id="KW-0472">Membrane</keyword>
<feature type="transmembrane region" description="Helical" evidence="8">
    <location>
        <begin position="240"/>
        <end position="260"/>
    </location>
</feature>
<keyword evidence="11" id="KW-1185">Reference proteome</keyword>
<feature type="transmembrane region" description="Helical" evidence="8">
    <location>
        <begin position="137"/>
        <end position="160"/>
    </location>
</feature>
<feature type="transmembrane region" description="Helical" evidence="8">
    <location>
        <begin position="69"/>
        <end position="91"/>
    </location>
</feature>
<keyword evidence="5 8" id="KW-0812">Transmembrane</keyword>
<dbReference type="InterPro" id="IPR000515">
    <property type="entry name" value="MetI-like"/>
</dbReference>
<keyword evidence="3 8" id="KW-0813">Transport</keyword>
<evidence type="ECO:0000256" key="5">
    <source>
        <dbReference type="ARBA" id="ARBA00022692"/>
    </source>
</evidence>
<dbReference type="GO" id="GO:0055085">
    <property type="term" value="P:transmembrane transport"/>
    <property type="evidence" value="ECO:0007669"/>
    <property type="project" value="InterPro"/>
</dbReference>
<keyword evidence="4" id="KW-1003">Cell membrane</keyword>
<feature type="domain" description="ABC transmembrane type-1" evidence="9">
    <location>
        <begin position="65"/>
        <end position="256"/>
    </location>
</feature>
<evidence type="ECO:0000256" key="7">
    <source>
        <dbReference type="ARBA" id="ARBA00023136"/>
    </source>
</evidence>
<comment type="subcellular location">
    <subcellularLocation>
        <location evidence="1 8">Cell membrane</location>
        <topology evidence="1 8">Multi-pass membrane protein</topology>
    </subcellularLocation>
</comment>
<feature type="transmembrane region" description="Helical" evidence="8">
    <location>
        <begin position="181"/>
        <end position="203"/>
    </location>
</feature>
<feature type="transmembrane region" description="Helical" evidence="8">
    <location>
        <begin position="209"/>
        <end position="228"/>
    </location>
</feature>
<keyword evidence="6 8" id="KW-1133">Transmembrane helix</keyword>
<evidence type="ECO:0000313" key="11">
    <source>
        <dbReference type="Proteomes" id="UP000431092"/>
    </source>
</evidence>
<evidence type="ECO:0000259" key="9">
    <source>
        <dbReference type="PROSITE" id="PS50928"/>
    </source>
</evidence>
<dbReference type="InterPro" id="IPR051789">
    <property type="entry name" value="Bact_Polyamine_Transport"/>
</dbReference>
<dbReference type="SUPFAM" id="SSF161098">
    <property type="entry name" value="MetI-like"/>
    <property type="match status" value="1"/>
</dbReference>
<organism evidence="10 11">
    <name type="scientific">Arsenicicoccus cauae</name>
    <dbReference type="NCBI Taxonomy" id="2663847"/>
    <lineage>
        <taxon>Bacteria</taxon>
        <taxon>Bacillati</taxon>
        <taxon>Actinomycetota</taxon>
        <taxon>Actinomycetes</taxon>
        <taxon>Micrococcales</taxon>
        <taxon>Intrasporangiaceae</taxon>
        <taxon>Arsenicicoccus</taxon>
    </lineage>
</organism>
<dbReference type="InterPro" id="IPR035906">
    <property type="entry name" value="MetI-like_sf"/>
</dbReference>
<evidence type="ECO:0000256" key="8">
    <source>
        <dbReference type="RuleBase" id="RU363032"/>
    </source>
</evidence>
<dbReference type="CDD" id="cd06261">
    <property type="entry name" value="TM_PBP2"/>
    <property type="match status" value="1"/>
</dbReference>
<evidence type="ECO:0000313" key="10">
    <source>
        <dbReference type="EMBL" id="MTB72087.1"/>
    </source>
</evidence>
<sequence>MRRRLGDQVVVLVSVLVLVYLLLPVAYVVVFSVNGYTKSNIAWSGRPTLDHWRDPCGAPGVCAALGTSLQVGLVSTAIATVLGTMMALALARGTVRGRRVVEALVLLPMATPEVVLGASLLTIFVQGFTRVGLELGWWTVVLSHVMFCLSFVVVTVRARVQSLDPRLEEAAADLYAGPAATFWQVTLPGVLPGVVAAALLSFALSIDDVIITTFVSGEVATFPTYVYTAYLRGIPAEANVIGVIMLAVAVSCAVAARLLAGRTSPAGR</sequence>
<dbReference type="AlphaFoldDB" id="A0A6I3IEI6"/>
<dbReference type="Gene3D" id="1.10.3720.10">
    <property type="entry name" value="MetI-like"/>
    <property type="match status" value="1"/>
</dbReference>
<dbReference type="Pfam" id="PF00528">
    <property type="entry name" value="BPD_transp_1"/>
    <property type="match status" value="1"/>
</dbReference>
<comment type="similarity">
    <text evidence="2">Belongs to the binding-protein-dependent transport system permease family. CysTW subfamily.</text>
</comment>
<evidence type="ECO:0000256" key="1">
    <source>
        <dbReference type="ARBA" id="ARBA00004651"/>
    </source>
</evidence>
<gene>
    <name evidence="10" type="ORF">GGG17_08920</name>
</gene>
<dbReference type="PANTHER" id="PTHR43848">
    <property type="entry name" value="PUTRESCINE TRANSPORT SYSTEM PERMEASE PROTEIN POTI"/>
    <property type="match status" value="1"/>
</dbReference>
<dbReference type="PROSITE" id="PS50928">
    <property type="entry name" value="ABC_TM1"/>
    <property type="match status" value="1"/>
</dbReference>
<feature type="transmembrane region" description="Helical" evidence="8">
    <location>
        <begin position="103"/>
        <end position="125"/>
    </location>
</feature>
<name>A0A6I3IEI6_9MICO</name>
<comment type="caution">
    <text evidence="10">The sequence shown here is derived from an EMBL/GenBank/DDBJ whole genome shotgun (WGS) entry which is preliminary data.</text>
</comment>
<reference evidence="10 11" key="1">
    <citation type="submission" date="2019-11" db="EMBL/GenBank/DDBJ databases">
        <title>Whole genome sequencing identifies a novel species of the genus Arsenicicoccus isolated from human blood.</title>
        <authorList>
            <person name="Jeong J.H."/>
            <person name="Kweon O.J."/>
            <person name="Kim H.R."/>
            <person name="Kim T.-H."/>
            <person name="Ha S.-M."/>
            <person name="Lee M.-K."/>
        </authorList>
    </citation>
    <scope>NUCLEOTIDE SEQUENCE [LARGE SCALE GENOMIC DNA]</scope>
    <source>
        <strain evidence="10 11">MKL-02</strain>
    </source>
</reference>
<protein>
    <submittedName>
        <fullName evidence="10">ABC transporter permease subunit</fullName>
    </submittedName>
</protein>
<evidence type="ECO:0000256" key="6">
    <source>
        <dbReference type="ARBA" id="ARBA00022989"/>
    </source>
</evidence>
<feature type="transmembrane region" description="Helical" evidence="8">
    <location>
        <begin position="9"/>
        <end position="30"/>
    </location>
</feature>
<evidence type="ECO:0000256" key="3">
    <source>
        <dbReference type="ARBA" id="ARBA00022448"/>
    </source>
</evidence>
<accession>A0A6I3IEI6</accession>
<evidence type="ECO:0000256" key="4">
    <source>
        <dbReference type="ARBA" id="ARBA00022475"/>
    </source>
</evidence>
<evidence type="ECO:0000256" key="2">
    <source>
        <dbReference type="ARBA" id="ARBA00007069"/>
    </source>
</evidence>
<dbReference type="PANTHER" id="PTHR43848:SF2">
    <property type="entry name" value="PUTRESCINE TRANSPORT SYSTEM PERMEASE PROTEIN POTI"/>
    <property type="match status" value="1"/>
</dbReference>
<dbReference type="Proteomes" id="UP000431092">
    <property type="component" value="Unassembled WGS sequence"/>
</dbReference>
<dbReference type="EMBL" id="WLVL01000037">
    <property type="protein sequence ID" value="MTB72087.1"/>
    <property type="molecule type" value="Genomic_DNA"/>
</dbReference>
<dbReference type="GO" id="GO:0005886">
    <property type="term" value="C:plasma membrane"/>
    <property type="evidence" value="ECO:0007669"/>
    <property type="project" value="UniProtKB-SubCell"/>
</dbReference>
<proteinExistence type="inferred from homology"/>